<dbReference type="InterPro" id="IPR051136">
    <property type="entry name" value="Intracellular_Lectin-GPT"/>
</dbReference>
<evidence type="ECO:0000256" key="4">
    <source>
        <dbReference type="ARBA" id="ARBA00022679"/>
    </source>
</evidence>
<dbReference type="EMBL" id="CATQJL010000326">
    <property type="protein sequence ID" value="CAJ0609108.1"/>
    <property type="molecule type" value="Genomic_DNA"/>
</dbReference>
<dbReference type="GO" id="GO:0006888">
    <property type="term" value="P:endoplasmic reticulum to Golgi vesicle-mediated transport"/>
    <property type="evidence" value="ECO:0007669"/>
    <property type="project" value="TreeGrafter"/>
</dbReference>
<dbReference type="GO" id="GO:0030134">
    <property type="term" value="C:COPII-coated ER to Golgi transport vesicle"/>
    <property type="evidence" value="ECO:0007669"/>
    <property type="project" value="TreeGrafter"/>
</dbReference>
<keyword evidence="23" id="KW-1185">Reference proteome</keyword>
<evidence type="ECO:0000256" key="10">
    <source>
        <dbReference type="ARBA" id="ARBA00023034"/>
    </source>
</evidence>
<keyword evidence="4" id="KW-0808">Transferase</keyword>
<keyword evidence="8" id="KW-0430">Lectin</keyword>
<sequence length="687" mass="77341">MWRILLLGVVTAQQPSASPTAAEVLAQAIEGTSVHEFRGYYKREHSLTRPYQGAGMEIPFWNIQGSSMVTSQQVRLTADEQSRQGAIWNMQPVWSRDWEFQVSFKVTGSTGDLFGDGFAIWYVSEPNQMGPVFGGKDYFRGLGVFLDTYSNHNGPHSHAHPYISAMVSDGSLHYDHDKDGTHTQLGGEHTGCEAKFRNKEHETQVLVRYVGDTLSIFTDIAGKFEWKLCLSVNNVQLPTGYYFGISAATGDLSDNHDIIGVKMFEQEFAHVDRVGEGDRKDVVPRAEFYAAPRDHVDSPPPSKLGWFGTIVLVIVGIVVVVGVLGFGIYLLLSGLGSPNMPHMQIYVDELEKARKEVFTTEVQSFHLVRHTFKAIQTRRAHAARRTSLHLSSMTNECRCNRWVVSIQKAFESDQFENHYRKAIQSITPEDFGDVAKKQHREDALQCIIGRLLLRHATHLFTGTPWSEIEFARTAKGKPYLVNPANTTFGLNVTHQGDYVGFASSCTSKVGVDLMRLDKERAGKTADEYINSMAKSASPDELRTMRGQPTEAMKMTMFYRYWCLKEAYLKATGDGILDDLSRVNFQVNMSDRYRPGCFVTSTTVLLDEKLQDQWIFEETFADANHAAAVCKEKALPRGCIFRKDPEAKMFFSKVPFESLLEHAVVLNPLPGDGLEAYEEFIKKPRKTF</sequence>
<evidence type="ECO:0000256" key="13">
    <source>
        <dbReference type="ARBA" id="ARBA00023180"/>
    </source>
</evidence>
<dbReference type="Proteomes" id="UP001176961">
    <property type="component" value="Unassembled WGS sequence"/>
</dbReference>
<feature type="domain" description="L-type lectin-like" evidence="21">
    <location>
        <begin position="39"/>
        <end position="266"/>
    </location>
</feature>
<comment type="subcellular location">
    <subcellularLocation>
        <location evidence="16">Endomembrane system</location>
        <topology evidence="16">Single-pass type I membrane protein</topology>
    </subcellularLocation>
    <subcellularLocation>
        <location evidence="1">Golgi apparatus membrane</location>
        <topology evidence="1">Single-pass membrane protein</topology>
    </subcellularLocation>
</comment>
<feature type="signal peptide" evidence="20">
    <location>
        <begin position="1"/>
        <end position="17"/>
    </location>
</feature>
<dbReference type="InterPro" id="IPR013320">
    <property type="entry name" value="ConA-like_dom_sf"/>
</dbReference>
<dbReference type="FunFam" id="2.60.120.200:FF:000017">
    <property type="entry name" value="Vesicular integral-membrane protein VIP36"/>
    <property type="match status" value="1"/>
</dbReference>
<keyword evidence="9 19" id="KW-1133">Transmembrane helix</keyword>
<proteinExistence type="inferred from homology"/>
<keyword evidence="10" id="KW-0333">Golgi apparatus</keyword>
<evidence type="ECO:0000256" key="14">
    <source>
        <dbReference type="ARBA" id="ARBA00030484"/>
    </source>
</evidence>
<dbReference type="InterPro" id="IPR037143">
    <property type="entry name" value="4-PPantetheinyl_Trfase_dom_sf"/>
</dbReference>
<evidence type="ECO:0000256" key="5">
    <source>
        <dbReference type="ARBA" id="ARBA00022692"/>
    </source>
</evidence>
<keyword evidence="13" id="KW-0325">Glycoprotein</keyword>
<dbReference type="GO" id="GO:0000287">
    <property type="term" value="F:magnesium ion binding"/>
    <property type="evidence" value="ECO:0007669"/>
    <property type="project" value="InterPro"/>
</dbReference>
<keyword evidence="7 20" id="KW-0732">Signal</keyword>
<dbReference type="GO" id="GO:0005789">
    <property type="term" value="C:endoplasmic reticulum membrane"/>
    <property type="evidence" value="ECO:0007669"/>
    <property type="project" value="TreeGrafter"/>
</dbReference>
<evidence type="ECO:0000256" key="7">
    <source>
        <dbReference type="ARBA" id="ARBA00022729"/>
    </source>
</evidence>
<comment type="catalytic activity">
    <reaction evidence="17">
        <text>apo-[ACP] + CoA = holo-[ACP] + adenosine 3',5'-bisphosphate + H(+)</text>
        <dbReference type="Rhea" id="RHEA:12068"/>
        <dbReference type="Rhea" id="RHEA-COMP:9685"/>
        <dbReference type="Rhea" id="RHEA-COMP:9690"/>
        <dbReference type="ChEBI" id="CHEBI:15378"/>
        <dbReference type="ChEBI" id="CHEBI:29999"/>
        <dbReference type="ChEBI" id="CHEBI:57287"/>
        <dbReference type="ChEBI" id="CHEBI:58343"/>
        <dbReference type="ChEBI" id="CHEBI:64479"/>
        <dbReference type="EC" id="2.7.8.7"/>
    </reaction>
    <physiologicalReaction direction="left-to-right" evidence="17">
        <dbReference type="Rhea" id="RHEA:12069"/>
    </physiologicalReaction>
</comment>
<dbReference type="GO" id="GO:0008897">
    <property type="term" value="F:holo-[acyl-carrier-protein] synthase activity"/>
    <property type="evidence" value="ECO:0007669"/>
    <property type="project" value="UniProtKB-EC"/>
</dbReference>
<dbReference type="Pfam" id="PF03388">
    <property type="entry name" value="Lectin_leg-like"/>
    <property type="match status" value="1"/>
</dbReference>
<keyword evidence="5 19" id="KW-0812">Transmembrane</keyword>
<keyword evidence="11 19" id="KW-0472">Membrane</keyword>
<evidence type="ECO:0000256" key="9">
    <source>
        <dbReference type="ARBA" id="ARBA00022989"/>
    </source>
</evidence>
<comment type="catalytic activity">
    <reaction evidence="18">
        <text>apo-[ACP] + acetyl-CoA = acetyl-[ACP] + adenosine 3',5'-bisphosphate + H(+)</text>
        <dbReference type="Rhea" id="RHEA:46564"/>
        <dbReference type="Rhea" id="RHEA-COMP:9621"/>
        <dbReference type="Rhea" id="RHEA-COMP:9690"/>
        <dbReference type="ChEBI" id="CHEBI:15378"/>
        <dbReference type="ChEBI" id="CHEBI:29999"/>
        <dbReference type="ChEBI" id="CHEBI:57288"/>
        <dbReference type="ChEBI" id="CHEBI:58343"/>
        <dbReference type="ChEBI" id="CHEBI:78446"/>
    </reaction>
    <physiologicalReaction direction="left-to-right" evidence="18">
        <dbReference type="Rhea" id="RHEA:46565"/>
    </physiologicalReaction>
</comment>
<dbReference type="Pfam" id="PF01648">
    <property type="entry name" value="ACPS"/>
    <property type="match status" value="1"/>
</dbReference>
<evidence type="ECO:0000256" key="1">
    <source>
        <dbReference type="ARBA" id="ARBA00004194"/>
    </source>
</evidence>
<keyword evidence="6" id="KW-0479">Metal-binding</keyword>
<feature type="chain" id="PRO_5041266021" description="L-aminoadipate-semialdehyde dehydrogenase-phosphopantetheinyl transferase" evidence="20">
    <location>
        <begin position="18"/>
        <end position="687"/>
    </location>
</feature>
<dbReference type="Gene3D" id="2.60.120.200">
    <property type="match status" value="1"/>
</dbReference>
<evidence type="ECO:0000256" key="16">
    <source>
        <dbReference type="ARBA" id="ARBA00046288"/>
    </source>
</evidence>
<reference evidence="22" key="1">
    <citation type="submission" date="2023-07" db="EMBL/GenBank/DDBJ databases">
        <authorList>
            <consortium name="CYATHOMIX"/>
        </authorList>
    </citation>
    <scope>NUCLEOTIDE SEQUENCE</scope>
    <source>
        <strain evidence="22">N/A</strain>
    </source>
</reference>
<evidence type="ECO:0000259" key="21">
    <source>
        <dbReference type="PROSITE" id="PS51328"/>
    </source>
</evidence>
<dbReference type="PROSITE" id="PS51328">
    <property type="entry name" value="L_LECTIN_LIKE"/>
    <property type="match status" value="1"/>
</dbReference>
<organism evidence="22 23">
    <name type="scientific">Cylicocyclus nassatus</name>
    <name type="common">Nematode worm</name>
    <dbReference type="NCBI Taxonomy" id="53992"/>
    <lineage>
        <taxon>Eukaryota</taxon>
        <taxon>Metazoa</taxon>
        <taxon>Ecdysozoa</taxon>
        <taxon>Nematoda</taxon>
        <taxon>Chromadorea</taxon>
        <taxon>Rhabditida</taxon>
        <taxon>Rhabditina</taxon>
        <taxon>Rhabditomorpha</taxon>
        <taxon>Strongyloidea</taxon>
        <taxon>Strongylidae</taxon>
        <taxon>Cylicocyclus</taxon>
    </lineage>
</organism>
<evidence type="ECO:0000256" key="11">
    <source>
        <dbReference type="ARBA" id="ARBA00023136"/>
    </source>
</evidence>
<dbReference type="Pfam" id="PF22624">
    <property type="entry name" value="AASDHPPT_N"/>
    <property type="match status" value="1"/>
</dbReference>
<dbReference type="SUPFAM" id="SSF49899">
    <property type="entry name" value="Concanavalin A-like lectins/glucanases"/>
    <property type="match status" value="1"/>
</dbReference>
<evidence type="ECO:0000313" key="23">
    <source>
        <dbReference type="Proteomes" id="UP001176961"/>
    </source>
</evidence>
<dbReference type="PANTHER" id="PTHR12223:SF45">
    <property type="entry name" value="RE50040P"/>
    <property type="match status" value="1"/>
</dbReference>
<evidence type="ECO:0000256" key="3">
    <source>
        <dbReference type="ARBA" id="ARBA00016301"/>
    </source>
</evidence>
<dbReference type="InterPro" id="IPR055066">
    <property type="entry name" value="AASDHPPT_N"/>
</dbReference>
<name>A0AA36MGS5_CYLNA</name>
<evidence type="ECO:0000256" key="17">
    <source>
        <dbReference type="ARBA" id="ARBA00048641"/>
    </source>
</evidence>
<dbReference type="Gene3D" id="3.90.470.20">
    <property type="entry name" value="4'-phosphopantetheinyl transferase domain"/>
    <property type="match status" value="2"/>
</dbReference>
<evidence type="ECO:0000256" key="15">
    <source>
        <dbReference type="ARBA" id="ARBA00033443"/>
    </source>
</evidence>
<dbReference type="GO" id="GO:0005793">
    <property type="term" value="C:endoplasmic reticulum-Golgi intermediate compartment"/>
    <property type="evidence" value="ECO:0007669"/>
    <property type="project" value="TreeGrafter"/>
</dbReference>
<comment type="similarity">
    <text evidence="2">Belongs to the P-Pant transferase superfamily. AcpS family.</text>
</comment>
<gene>
    <name evidence="22" type="ORF">CYNAS_LOCUS21091</name>
</gene>
<evidence type="ECO:0000313" key="22">
    <source>
        <dbReference type="EMBL" id="CAJ0609108.1"/>
    </source>
</evidence>
<feature type="transmembrane region" description="Helical" evidence="19">
    <location>
        <begin position="304"/>
        <end position="332"/>
    </location>
</feature>
<evidence type="ECO:0000256" key="8">
    <source>
        <dbReference type="ARBA" id="ARBA00022734"/>
    </source>
</evidence>
<protein>
    <recommendedName>
        <fullName evidence="3">L-aminoadipate-semialdehyde dehydrogenase-phosphopantetheinyl transferase</fullName>
    </recommendedName>
    <alternativeName>
        <fullName evidence="14">4'-phosphopantetheinyl transferase</fullName>
    </alternativeName>
    <alternativeName>
        <fullName evidence="15">Alpha-aminoadipic semialdehyde dehydrogenase-phosphopantetheinyl transferase</fullName>
    </alternativeName>
</protein>
<evidence type="ECO:0000256" key="2">
    <source>
        <dbReference type="ARBA" id="ARBA00006195"/>
    </source>
</evidence>
<dbReference type="InterPro" id="IPR008278">
    <property type="entry name" value="4-PPantetheinyl_Trfase_dom"/>
</dbReference>
<comment type="caution">
    <text evidence="22">The sequence shown here is derived from an EMBL/GenBank/DDBJ whole genome shotgun (WGS) entry which is preliminary data.</text>
</comment>
<dbReference type="GO" id="GO:0005537">
    <property type="term" value="F:D-mannose binding"/>
    <property type="evidence" value="ECO:0007669"/>
    <property type="project" value="TreeGrafter"/>
</dbReference>
<evidence type="ECO:0000256" key="6">
    <source>
        <dbReference type="ARBA" id="ARBA00022723"/>
    </source>
</evidence>
<dbReference type="FunFam" id="3.90.470.20:FF:000003">
    <property type="entry name" value="L-aminoadipate-semialdehyde dehydrogenase-phosphopantetheinyl transferase"/>
    <property type="match status" value="1"/>
</dbReference>
<evidence type="ECO:0000256" key="19">
    <source>
        <dbReference type="SAM" id="Phobius"/>
    </source>
</evidence>
<accession>A0AA36MGS5</accession>
<dbReference type="AlphaFoldDB" id="A0AA36MGS5"/>
<evidence type="ECO:0000256" key="20">
    <source>
        <dbReference type="SAM" id="SignalP"/>
    </source>
</evidence>
<keyword evidence="12" id="KW-1015">Disulfide bond</keyword>
<dbReference type="InterPro" id="IPR005052">
    <property type="entry name" value="Lectin_leg"/>
</dbReference>
<dbReference type="SUPFAM" id="SSF56214">
    <property type="entry name" value="4'-phosphopantetheinyl transferase"/>
    <property type="match status" value="2"/>
</dbReference>
<dbReference type="PANTHER" id="PTHR12223">
    <property type="entry name" value="VESICULAR MANNOSE-BINDING LECTIN"/>
    <property type="match status" value="1"/>
</dbReference>
<evidence type="ECO:0000256" key="12">
    <source>
        <dbReference type="ARBA" id="ARBA00023157"/>
    </source>
</evidence>
<dbReference type="GO" id="GO:0000139">
    <property type="term" value="C:Golgi membrane"/>
    <property type="evidence" value="ECO:0007669"/>
    <property type="project" value="UniProtKB-SubCell"/>
</dbReference>
<evidence type="ECO:0000256" key="18">
    <source>
        <dbReference type="ARBA" id="ARBA00048794"/>
    </source>
</evidence>